<evidence type="ECO:0000259" key="7">
    <source>
        <dbReference type="Pfam" id="PF13086"/>
    </source>
</evidence>
<keyword evidence="5" id="KW-0067">ATP-binding</keyword>
<comment type="caution">
    <text evidence="9">The sequence shown here is derived from an EMBL/GenBank/DDBJ whole genome shotgun (WGS) entry which is preliminary data.</text>
</comment>
<accession>A0A418YNW8</accession>
<evidence type="ECO:0000256" key="2">
    <source>
        <dbReference type="ARBA" id="ARBA00022741"/>
    </source>
</evidence>
<dbReference type="GO" id="GO:0003678">
    <property type="term" value="F:DNA helicase activity"/>
    <property type="evidence" value="ECO:0007669"/>
    <property type="project" value="UniProtKB-ARBA"/>
</dbReference>
<evidence type="ECO:0000256" key="3">
    <source>
        <dbReference type="ARBA" id="ARBA00022801"/>
    </source>
</evidence>
<reference evidence="9 10" key="1">
    <citation type="submission" date="2018-08" db="EMBL/GenBank/DDBJ databases">
        <title>Sphingobium sp. EO9.</title>
        <authorList>
            <person name="Park Y."/>
            <person name="Kim K.H."/>
            <person name="Jeon C.O."/>
        </authorList>
    </citation>
    <scope>NUCLEOTIDE SEQUENCE [LARGE SCALE GENOMIC DNA]</scope>
    <source>
        <strain evidence="9 10">EO9</strain>
    </source>
</reference>
<protein>
    <submittedName>
        <fullName evidence="9">Helicase</fullName>
    </submittedName>
</protein>
<dbReference type="Pfam" id="PF13086">
    <property type="entry name" value="AAA_11"/>
    <property type="match status" value="1"/>
</dbReference>
<organism evidence="9 10">
    <name type="scientific">Sphingobium terrigena</name>
    <dbReference type="NCBI Taxonomy" id="2304063"/>
    <lineage>
        <taxon>Bacteria</taxon>
        <taxon>Pseudomonadati</taxon>
        <taxon>Pseudomonadota</taxon>
        <taxon>Alphaproteobacteria</taxon>
        <taxon>Sphingomonadales</taxon>
        <taxon>Sphingomonadaceae</taxon>
        <taxon>Sphingobium</taxon>
    </lineage>
</organism>
<dbReference type="EMBL" id="QVRA01000020">
    <property type="protein sequence ID" value="RJG52961.1"/>
    <property type="molecule type" value="Genomic_DNA"/>
</dbReference>
<evidence type="ECO:0000256" key="5">
    <source>
        <dbReference type="ARBA" id="ARBA00022840"/>
    </source>
</evidence>
<dbReference type="PANTHER" id="PTHR43788">
    <property type="entry name" value="DNA2/NAM7 HELICASE FAMILY MEMBER"/>
    <property type="match status" value="1"/>
</dbReference>
<keyword evidence="2" id="KW-0547">Nucleotide-binding</keyword>
<dbReference type="Pfam" id="PF13087">
    <property type="entry name" value="AAA_12"/>
    <property type="match status" value="1"/>
</dbReference>
<dbReference type="InterPro" id="IPR047187">
    <property type="entry name" value="SF1_C_Upf1"/>
</dbReference>
<dbReference type="InterPro" id="IPR027417">
    <property type="entry name" value="P-loop_NTPase"/>
</dbReference>
<sequence>MSAEKARPYFQNSIAQLEAIFRTSPSDAAILRLLDHELSFRTTDRAARLSASIANALATEPTSKTPLANAPERSETRFSRPPSTASDPFAGNAAPSSITSLPPVLALGDLPSVATPDHDNTPAGMLAAWTALEALSPQTYRRPEDLASGDRSCVADLSRGQVPWGKGERSRPKRQLYYQVILGAIPMDRATADLVKAFGADEERSTRQREKAAIGAVMVDKNGVLLEDNSIAVSSFAWALPLALKLKLGALGAWPRIEVRIIEALEKILRRTDDAGNPVPLDLATIDQAHRWLVAQFGIPDHLIEPPSFALRVFHYFKARNPPEVSLLNSFFMGDLSKAADLCAKGELPGGLRQYLGMDAPSRTIDLFSDRAALASAVAPARTPAARWPSPGGHPLVLLQQAAVNLARSALTDGGGVIAVNGPPGTGKTTLLRDILAATVLDRAMAMASFDDPAKAFTPSGERQAFGPKAFFHLYVLDPSLKGHEMLVASSNNKAVENVSRELPAAKAVGRSTNDISYFKSISDLVYSPRASIEDEDGPAVPMEPADTWGLIAAVLGNARNRGAFQQSFWWHEDWGFRTYLKAAKGDPVIQEIRDPETGKVIERRTPPVVLAEQPPSPAFALRNWRKARDRLLALKQTVDGRLAALEAIRLLCVRLAETRKAVARDEAELAQTCSRRPALYSRRSERQIDVENAERVHRERSAAIAAHRTERPGFFSRVFRTARWAAWTSAQAPLVTAQAQARTALRAVERAFAEAEAALAAVDQDIAGRETRLAAPRAVATQLASEIDRHRPELGDRIIDDAFFARGHEASNLEAPWISDAVHRLREDLFIAALDVHKAFIDASAQKMLHNLSVLMDVFSGGAPQDPAKKALLGDLWATLFLVVPVISTTFASVERMLGDLPIGSIGWLLVDEAGQALPQAAVGAILRARRAIIVGDPLQIPPVVALPERLNAEICRHFRVDKPVWAAPEASAQTLADRASPYQAAFRSDQGSRRVGIPLLVHRRCQEPMFGISNRIAYDGQMVHAPGPRQSAIGRALGPSRWVDVDGEADSKWSPDEGEQVVSLIRQIIDAGVVSPDLFVITPFRIVAQEMRRRLEKERAMFAAAGVDIREWSSDRIGTIHTVQGREAEAVILVLGAPKASQNGARDWAAGTPNILNVAASRAKQHLYVVGSHGAWSGVGHARDLAAMPRERP</sequence>
<dbReference type="OrthoDB" id="9757917at2"/>
<dbReference type="GO" id="GO:0016787">
    <property type="term" value="F:hydrolase activity"/>
    <property type="evidence" value="ECO:0007669"/>
    <property type="project" value="UniProtKB-KW"/>
</dbReference>
<feature type="domain" description="DNA2/NAM7 helicase helicase" evidence="7">
    <location>
        <begin position="887"/>
        <end position="946"/>
    </location>
</feature>
<keyword evidence="3" id="KW-0378">Hydrolase</keyword>
<feature type="region of interest" description="Disordered" evidence="6">
    <location>
        <begin position="60"/>
        <end position="94"/>
    </location>
</feature>
<comment type="similarity">
    <text evidence="1">Belongs to the DNA2/NAM7 helicase family.</text>
</comment>
<keyword evidence="4 9" id="KW-0347">Helicase</keyword>
<dbReference type="CDD" id="cd18808">
    <property type="entry name" value="SF1_C_Upf1"/>
    <property type="match status" value="1"/>
</dbReference>
<dbReference type="InterPro" id="IPR041679">
    <property type="entry name" value="DNA2/NAM7-like_C"/>
</dbReference>
<dbReference type="Proteomes" id="UP000283469">
    <property type="component" value="Unassembled WGS sequence"/>
</dbReference>
<name>A0A418YNW8_9SPHN</name>
<feature type="domain" description="DNA2/NAM7 helicase-like C-terminal" evidence="8">
    <location>
        <begin position="1037"/>
        <end position="1175"/>
    </location>
</feature>
<dbReference type="Gene3D" id="3.40.50.300">
    <property type="entry name" value="P-loop containing nucleotide triphosphate hydrolases"/>
    <property type="match status" value="3"/>
</dbReference>
<evidence type="ECO:0000256" key="1">
    <source>
        <dbReference type="ARBA" id="ARBA00007913"/>
    </source>
</evidence>
<gene>
    <name evidence="9" type="ORF">D0Z70_18170</name>
</gene>
<dbReference type="InterPro" id="IPR041677">
    <property type="entry name" value="DNA2/NAM7_AAA_11"/>
</dbReference>
<evidence type="ECO:0000256" key="4">
    <source>
        <dbReference type="ARBA" id="ARBA00022806"/>
    </source>
</evidence>
<dbReference type="RefSeq" id="WP_119748858.1">
    <property type="nucleotide sequence ID" value="NZ_QVRA01000020.1"/>
</dbReference>
<evidence type="ECO:0000256" key="6">
    <source>
        <dbReference type="SAM" id="MobiDB-lite"/>
    </source>
</evidence>
<dbReference type="SUPFAM" id="SSF52540">
    <property type="entry name" value="P-loop containing nucleoside triphosphate hydrolases"/>
    <property type="match status" value="1"/>
</dbReference>
<evidence type="ECO:0000313" key="10">
    <source>
        <dbReference type="Proteomes" id="UP000283469"/>
    </source>
</evidence>
<dbReference type="PANTHER" id="PTHR43788:SF8">
    <property type="entry name" value="DNA-BINDING PROTEIN SMUBP-2"/>
    <property type="match status" value="1"/>
</dbReference>
<dbReference type="GO" id="GO:0005524">
    <property type="term" value="F:ATP binding"/>
    <property type="evidence" value="ECO:0007669"/>
    <property type="project" value="UniProtKB-KW"/>
</dbReference>
<dbReference type="InterPro" id="IPR050534">
    <property type="entry name" value="Coronavir_polyprotein_1ab"/>
</dbReference>
<dbReference type="AlphaFoldDB" id="A0A418YNW8"/>
<proteinExistence type="inferred from homology"/>
<keyword evidence="10" id="KW-1185">Reference proteome</keyword>
<evidence type="ECO:0000259" key="8">
    <source>
        <dbReference type="Pfam" id="PF13087"/>
    </source>
</evidence>
<evidence type="ECO:0000313" key="9">
    <source>
        <dbReference type="EMBL" id="RJG52961.1"/>
    </source>
</evidence>